<dbReference type="CDD" id="cd01647">
    <property type="entry name" value="RT_LTR"/>
    <property type="match status" value="1"/>
</dbReference>
<feature type="region of interest" description="Disordered" evidence="2">
    <location>
        <begin position="612"/>
        <end position="654"/>
    </location>
</feature>
<dbReference type="Pfam" id="PF17921">
    <property type="entry name" value="Integrase_H2C2"/>
    <property type="match status" value="1"/>
</dbReference>
<dbReference type="PANTHER" id="PTHR37984">
    <property type="entry name" value="PROTEIN CBG26694"/>
    <property type="match status" value="1"/>
</dbReference>
<dbReference type="InterPro" id="IPR043128">
    <property type="entry name" value="Rev_trsase/Diguanyl_cyclase"/>
</dbReference>
<dbReference type="InterPro" id="IPR041577">
    <property type="entry name" value="RT_RNaseH_2"/>
</dbReference>
<feature type="domain" description="Integrase zinc-binding" evidence="5">
    <location>
        <begin position="414"/>
        <end position="458"/>
    </location>
</feature>
<comment type="caution">
    <text evidence="6">The sequence shown here is derived from an EMBL/GenBank/DDBJ whole genome shotgun (WGS) entry which is preliminary data.</text>
</comment>
<dbReference type="Gene3D" id="3.30.70.270">
    <property type="match status" value="1"/>
</dbReference>
<dbReference type="GO" id="GO:0003676">
    <property type="term" value="F:nucleic acid binding"/>
    <property type="evidence" value="ECO:0007669"/>
    <property type="project" value="InterPro"/>
</dbReference>
<dbReference type="Gene3D" id="1.10.340.70">
    <property type="match status" value="1"/>
</dbReference>
<dbReference type="GO" id="GO:0003824">
    <property type="term" value="F:catalytic activity"/>
    <property type="evidence" value="ECO:0007669"/>
    <property type="project" value="UniProtKB-KW"/>
</dbReference>
<dbReference type="Gene3D" id="3.10.20.370">
    <property type="match status" value="1"/>
</dbReference>
<evidence type="ECO:0000259" key="5">
    <source>
        <dbReference type="Pfam" id="PF17921"/>
    </source>
</evidence>
<feature type="domain" description="Reverse transcriptase/retrotransposon-derived protein RNase H-like" evidence="4">
    <location>
        <begin position="235"/>
        <end position="329"/>
    </location>
</feature>
<evidence type="ECO:0000256" key="1">
    <source>
        <dbReference type="ARBA" id="ARBA00023268"/>
    </source>
</evidence>
<dbReference type="Pfam" id="PF00078">
    <property type="entry name" value="RVT_1"/>
    <property type="match status" value="1"/>
</dbReference>
<dbReference type="CDD" id="cd09274">
    <property type="entry name" value="RNase_HI_RT_Ty3"/>
    <property type="match status" value="1"/>
</dbReference>
<dbReference type="InterPro" id="IPR043502">
    <property type="entry name" value="DNA/RNA_pol_sf"/>
</dbReference>
<sequence length="958" mass="110659">MIDLSVVSMYNFKVVLGLEFLVKVRALPMPFANSLCIIDDEKTCTTDEGSNKVEVPKATERVLEEFKDVMPKELPKKLPHRREVDHTFELETGSKPPPPAKAPYRMPPPELEKLRNQLKELMDAGYIRPSKAPYGAPVLFQRQNDGSLRMCIDYRALNKVTIKNKYPIPLIASLFDQLEKARYFTKLDLRSGYYQVQIAEGDEAKTICVTRFIMGYSAIASHLTDLLKKNKAWIWDEECQVAFMSLKKAVMEEPVLRLPDVTMPFELHTHASDFAIGGVLMQDGHPIAFESQKLNKTERKYMVKEKEMTAVVYCLRIWRDYLLGSRFVIKTDYISMSYNQNQKELSPKQARWQDFLAEFDYQLEYKSEKERLEHDPLAKKIIALAKNGRTQRFWLKGDMLFTKGDRLYVSKWGDLRRAILKECHDLKWAGHLGITRTLALVEGTYYLPRMGDDVETFVPYLPTRHDREKEVRRIARAFTDAQGTMGECFHGLYHMLAEVRRGWKYYSSRSIIEHFWTEFFKIMGTDMNFSTSFHPQMNGKTERVNALLELYLRHCMRKSPFELVTRRQPLTPNALAVSYEGSSPAAYKTMKEWHEQADLARASLDKATKKMKKCGMKGGDTSSSRSEISDGEALASTIQVAKPDKEDPERGVTKRAPTAVVTLYDREVEEILSDRTIRRRGETRGLLQNWQGGGGDQGLLLPRSTRLDVLKFSGDDPDRWIFAITEYFSLLNTPTHQHLRIVGFNLEGAGAEWFQWMSRSGVQVQDLEETIRHKPSKVEAIKTSMVATSEEYEHQQNQDNLNKLSEEKDDAKPPIFVDTFGSNGGDMVDALSRVVKQKSSGNWKELDNESEDKTIERDAEREGEPTILATFGSDQDSCARRFFPFFFGCFVAKDVQKLICRWWNLDFQSFDSYDGWLSWFKSIRLGSKTKDVLEGVFYVSWWSLWNFRNQFRFPTTKP</sequence>
<dbReference type="InterPro" id="IPR041588">
    <property type="entry name" value="Integrase_H2C2"/>
</dbReference>
<feature type="domain" description="Reverse transcriptase" evidence="3">
    <location>
        <begin position="144"/>
        <end position="211"/>
    </location>
</feature>
<dbReference type="AlphaFoldDB" id="A0A6L2NWP3"/>
<dbReference type="InterPro" id="IPR036397">
    <property type="entry name" value="RNaseH_sf"/>
</dbReference>
<evidence type="ECO:0000256" key="2">
    <source>
        <dbReference type="SAM" id="MobiDB-lite"/>
    </source>
</evidence>
<proteinExistence type="predicted"/>
<evidence type="ECO:0000259" key="4">
    <source>
        <dbReference type="Pfam" id="PF17919"/>
    </source>
</evidence>
<evidence type="ECO:0000259" key="3">
    <source>
        <dbReference type="Pfam" id="PF00078"/>
    </source>
</evidence>
<accession>A0A6L2NWP3</accession>
<dbReference type="Pfam" id="PF17919">
    <property type="entry name" value="RT_RNaseH_2"/>
    <property type="match status" value="1"/>
</dbReference>
<feature type="compositionally biased region" description="Basic and acidic residues" evidence="2">
    <location>
        <begin position="642"/>
        <end position="652"/>
    </location>
</feature>
<name>A0A6L2NWP3_TANCI</name>
<dbReference type="Gene3D" id="3.10.10.10">
    <property type="entry name" value="HIV Type 1 Reverse Transcriptase, subunit A, domain 1"/>
    <property type="match status" value="1"/>
</dbReference>
<gene>
    <name evidence="6" type="ORF">Tci_062591</name>
</gene>
<dbReference type="InterPro" id="IPR050951">
    <property type="entry name" value="Retrovirus_Pol_polyprotein"/>
</dbReference>
<dbReference type="EMBL" id="BKCJ010010225">
    <property type="protein sequence ID" value="GEU90613.1"/>
    <property type="molecule type" value="Genomic_DNA"/>
</dbReference>
<dbReference type="InterPro" id="IPR012337">
    <property type="entry name" value="RNaseH-like_sf"/>
</dbReference>
<dbReference type="PANTHER" id="PTHR37984:SF5">
    <property type="entry name" value="PROTEIN NYNRIN-LIKE"/>
    <property type="match status" value="1"/>
</dbReference>
<dbReference type="InterPro" id="IPR000477">
    <property type="entry name" value="RT_dom"/>
</dbReference>
<dbReference type="Gene3D" id="3.30.420.10">
    <property type="entry name" value="Ribonuclease H-like superfamily/Ribonuclease H"/>
    <property type="match status" value="1"/>
</dbReference>
<keyword evidence="1" id="KW-0511">Multifunctional enzyme</keyword>
<evidence type="ECO:0000313" key="6">
    <source>
        <dbReference type="EMBL" id="GEU90613.1"/>
    </source>
</evidence>
<organism evidence="6">
    <name type="scientific">Tanacetum cinerariifolium</name>
    <name type="common">Dalmatian daisy</name>
    <name type="synonym">Chrysanthemum cinerariifolium</name>
    <dbReference type="NCBI Taxonomy" id="118510"/>
    <lineage>
        <taxon>Eukaryota</taxon>
        <taxon>Viridiplantae</taxon>
        <taxon>Streptophyta</taxon>
        <taxon>Embryophyta</taxon>
        <taxon>Tracheophyta</taxon>
        <taxon>Spermatophyta</taxon>
        <taxon>Magnoliopsida</taxon>
        <taxon>eudicotyledons</taxon>
        <taxon>Gunneridae</taxon>
        <taxon>Pentapetalae</taxon>
        <taxon>asterids</taxon>
        <taxon>campanulids</taxon>
        <taxon>Asterales</taxon>
        <taxon>Asteraceae</taxon>
        <taxon>Asteroideae</taxon>
        <taxon>Anthemideae</taxon>
        <taxon>Anthemidinae</taxon>
        <taxon>Tanacetum</taxon>
    </lineage>
</organism>
<evidence type="ECO:0008006" key="7">
    <source>
        <dbReference type="Google" id="ProtNLM"/>
    </source>
</evidence>
<reference evidence="6" key="1">
    <citation type="journal article" date="2019" name="Sci. Rep.">
        <title>Draft genome of Tanacetum cinerariifolium, the natural source of mosquito coil.</title>
        <authorList>
            <person name="Yamashiro T."/>
            <person name="Shiraishi A."/>
            <person name="Satake H."/>
            <person name="Nakayama K."/>
        </authorList>
    </citation>
    <scope>NUCLEOTIDE SEQUENCE</scope>
</reference>
<protein>
    <recommendedName>
        <fullName evidence="7">Integrase catalytic domain-containing protein</fullName>
    </recommendedName>
</protein>
<dbReference type="SUPFAM" id="SSF56672">
    <property type="entry name" value="DNA/RNA polymerases"/>
    <property type="match status" value="1"/>
</dbReference>
<dbReference type="SUPFAM" id="SSF53098">
    <property type="entry name" value="Ribonuclease H-like"/>
    <property type="match status" value="1"/>
</dbReference>